<evidence type="ECO:0000259" key="6">
    <source>
        <dbReference type="Pfam" id="PF04542"/>
    </source>
</evidence>
<feature type="domain" description="RNA polymerase sigma factor 70 region 4 type 2" evidence="7">
    <location>
        <begin position="113"/>
        <end position="165"/>
    </location>
</feature>
<dbReference type="PANTHER" id="PTHR43133">
    <property type="entry name" value="RNA POLYMERASE ECF-TYPE SIGMA FACTO"/>
    <property type="match status" value="1"/>
</dbReference>
<evidence type="ECO:0000256" key="5">
    <source>
        <dbReference type="ARBA" id="ARBA00023163"/>
    </source>
</evidence>
<dbReference type="GO" id="GO:0016987">
    <property type="term" value="F:sigma factor activity"/>
    <property type="evidence" value="ECO:0007669"/>
    <property type="project" value="UniProtKB-KW"/>
</dbReference>
<gene>
    <name evidence="8" type="ORF">MOPEL_130_00610</name>
</gene>
<dbReference type="InterPro" id="IPR013325">
    <property type="entry name" value="RNA_pol_sigma_r2"/>
</dbReference>
<comment type="similarity">
    <text evidence="1">Belongs to the sigma-70 factor family. ECF subfamily.</text>
</comment>
<keyword evidence="3" id="KW-0731">Sigma factor</keyword>
<dbReference type="GO" id="GO:0003677">
    <property type="term" value="F:DNA binding"/>
    <property type="evidence" value="ECO:0007669"/>
    <property type="project" value="UniProtKB-KW"/>
</dbReference>
<evidence type="ECO:0000259" key="7">
    <source>
        <dbReference type="Pfam" id="PF08281"/>
    </source>
</evidence>
<dbReference type="Gene3D" id="1.10.1740.10">
    <property type="match status" value="1"/>
</dbReference>
<dbReference type="InterPro" id="IPR036388">
    <property type="entry name" value="WH-like_DNA-bd_sf"/>
</dbReference>
<sequence>MQRGAPRRHRGGMDEIGFEGWARAVSPRLVRLATLLTGEPHEGADVVQDVLLACYRSWPRISRLEHVDAYAAKMVVNRHLATARSRGRRTRRETLAAVPEAHPGPEHRIADRDALTRALATLGEKQRTIVLLRHVEGLSDAHIAAALGCSVSTVRSQSSRALAHLRAALTSGSPT</sequence>
<keyword evidence="4" id="KW-0238">DNA-binding</keyword>
<dbReference type="Pfam" id="PF04542">
    <property type="entry name" value="Sigma70_r2"/>
    <property type="match status" value="1"/>
</dbReference>
<dbReference type="InterPro" id="IPR007627">
    <property type="entry name" value="RNA_pol_sigma70_r2"/>
</dbReference>
<dbReference type="STRING" id="1089455.MOPEL_130_00610"/>
<dbReference type="Gene3D" id="1.10.10.10">
    <property type="entry name" value="Winged helix-like DNA-binding domain superfamily/Winged helix DNA-binding domain"/>
    <property type="match status" value="1"/>
</dbReference>
<dbReference type="NCBIfam" id="TIGR02937">
    <property type="entry name" value="sigma70-ECF"/>
    <property type="match status" value="1"/>
</dbReference>
<evidence type="ECO:0000256" key="2">
    <source>
        <dbReference type="ARBA" id="ARBA00023015"/>
    </source>
</evidence>
<dbReference type="Proteomes" id="UP000004367">
    <property type="component" value="Unassembled WGS sequence"/>
</dbReference>
<dbReference type="Pfam" id="PF08281">
    <property type="entry name" value="Sigma70_r4_2"/>
    <property type="match status" value="1"/>
</dbReference>
<evidence type="ECO:0000256" key="3">
    <source>
        <dbReference type="ARBA" id="ARBA00023082"/>
    </source>
</evidence>
<keyword evidence="9" id="KW-1185">Reference proteome</keyword>
<evidence type="ECO:0000256" key="4">
    <source>
        <dbReference type="ARBA" id="ARBA00023125"/>
    </source>
</evidence>
<organism evidence="8 9">
    <name type="scientific">Mobilicoccus pelagius NBRC 104925</name>
    <dbReference type="NCBI Taxonomy" id="1089455"/>
    <lineage>
        <taxon>Bacteria</taxon>
        <taxon>Bacillati</taxon>
        <taxon>Actinomycetota</taxon>
        <taxon>Actinomycetes</taxon>
        <taxon>Micrococcales</taxon>
        <taxon>Dermatophilaceae</taxon>
        <taxon>Mobilicoccus</taxon>
    </lineage>
</organism>
<dbReference type="CDD" id="cd06171">
    <property type="entry name" value="Sigma70_r4"/>
    <property type="match status" value="1"/>
</dbReference>
<dbReference type="SUPFAM" id="SSF88946">
    <property type="entry name" value="Sigma2 domain of RNA polymerase sigma factors"/>
    <property type="match status" value="1"/>
</dbReference>
<protein>
    <submittedName>
        <fullName evidence="8">Putative RNA polymerase ECF-type sigma factor</fullName>
    </submittedName>
</protein>
<dbReference type="AlphaFoldDB" id="H5UUP6"/>
<accession>H5UUP6</accession>
<evidence type="ECO:0000313" key="9">
    <source>
        <dbReference type="Proteomes" id="UP000004367"/>
    </source>
</evidence>
<reference evidence="8 9" key="1">
    <citation type="submission" date="2012-02" db="EMBL/GenBank/DDBJ databases">
        <title>Whole genome shotgun sequence of Mobilicoccus pelagius NBRC 104925.</title>
        <authorList>
            <person name="Yoshida Y."/>
            <person name="Hosoyama A."/>
            <person name="Tsuchikane K."/>
            <person name="Katsumata H."/>
            <person name="Yamazaki S."/>
            <person name="Fujita N."/>
        </authorList>
    </citation>
    <scope>NUCLEOTIDE SEQUENCE [LARGE SCALE GENOMIC DNA]</scope>
    <source>
        <strain evidence="8 9">NBRC 104925</strain>
    </source>
</reference>
<dbReference type="InterPro" id="IPR013249">
    <property type="entry name" value="RNA_pol_sigma70_r4_t2"/>
</dbReference>
<dbReference type="PANTHER" id="PTHR43133:SF50">
    <property type="entry name" value="ECF RNA POLYMERASE SIGMA FACTOR SIGM"/>
    <property type="match status" value="1"/>
</dbReference>
<dbReference type="eggNOG" id="COG1595">
    <property type="taxonomic scope" value="Bacteria"/>
</dbReference>
<evidence type="ECO:0000256" key="1">
    <source>
        <dbReference type="ARBA" id="ARBA00010641"/>
    </source>
</evidence>
<dbReference type="NCBIfam" id="TIGR02983">
    <property type="entry name" value="SigE-fam_strep"/>
    <property type="match status" value="1"/>
</dbReference>
<dbReference type="InterPro" id="IPR013324">
    <property type="entry name" value="RNA_pol_sigma_r3/r4-like"/>
</dbReference>
<name>H5UUP6_9MICO</name>
<evidence type="ECO:0000313" key="8">
    <source>
        <dbReference type="EMBL" id="GAB49454.1"/>
    </source>
</evidence>
<dbReference type="SUPFAM" id="SSF88659">
    <property type="entry name" value="Sigma3 and sigma4 domains of RNA polymerase sigma factors"/>
    <property type="match status" value="1"/>
</dbReference>
<proteinExistence type="inferred from homology"/>
<feature type="domain" description="RNA polymerase sigma-70 region 2" evidence="6">
    <location>
        <begin position="23"/>
        <end position="88"/>
    </location>
</feature>
<keyword evidence="5" id="KW-0804">Transcription</keyword>
<dbReference type="GO" id="GO:0006352">
    <property type="term" value="P:DNA-templated transcription initiation"/>
    <property type="evidence" value="ECO:0007669"/>
    <property type="project" value="InterPro"/>
</dbReference>
<dbReference type="InterPro" id="IPR039425">
    <property type="entry name" value="RNA_pol_sigma-70-like"/>
</dbReference>
<comment type="caution">
    <text evidence="8">The sequence shown here is derived from an EMBL/GenBank/DDBJ whole genome shotgun (WGS) entry which is preliminary data.</text>
</comment>
<dbReference type="InterPro" id="IPR014284">
    <property type="entry name" value="RNA_pol_sigma-70_dom"/>
</dbReference>
<keyword evidence="2" id="KW-0805">Transcription regulation</keyword>
<dbReference type="EMBL" id="BAFE01000089">
    <property type="protein sequence ID" value="GAB49454.1"/>
    <property type="molecule type" value="Genomic_DNA"/>
</dbReference>
<dbReference type="InterPro" id="IPR014325">
    <property type="entry name" value="RNA_pol_sigma-E_actinobac"/>
</dbReference>